<dbReference type="EC" id="2.1.1.217" evidence="1"/>
<accession>A0ABY4RXI5</accession>
<dbReference type="EMBL" id="CP027059">
    <property type="protein sequence ID" value="UQZ87012.1"/>
    <property type="molecule type" value="Genomic_DNA"/>
</dbReference>
<dbReference type="GO" id="GO:0032259">
    <property type="term" value="P:methylation"/>
    <property type="evidence" value="ECO:0007669"/>
    <property type="project" value="UniProtKB-KW"/>
</dbReference>
<organism evidence="1 2">
    <name type="scientific">Paenibacillus konkukensis</name>
    <dbReference type="NCBI Taxonomy" id="2020716"/>
    <lineage>
        <taxon>Bacteria</taxon>
        <taxon>Bacillati</taxon>
        <taxon>Bacillota</taxon>
        <taxon>Bacilli</taxon>
        <taxon>Bacillales</taxon>
        <taxon>Paenibacillaceae</taxon>
        <taxon>Paenibacillus</taxon>
    </lineage>
</organism>
<dbReference type="Pfam" id="PF04816">
    <property type="entry name" value="TrmK"/>
    <property type="match status" value="1"/>
</dbReference>
<gene>
    <name evidence="1" type="primary">trmK</name>
    <name evidence="1" type="ORF">SK3146_06305</name>
</gene>
<dbReference type="PIRSF" id="PIRSF018637">
    <property type="entry name" value="TrmK"/>
    <property type="match status" value="1"/>
</dbReference>
<dbReference type="PANTHER" id="PTHR38451:SF1">
    <property type="entry name" value="TRNA (ADENINE(22)-N(1))-METHYLTRANSFERASE"/>
    <property type="match status" value="1"/>
</dbReference>
<evidence type="ECO:0000313" key="2">
    <source>
        <dbReference type="Proteomes" id="UP001057134"/>
    </source>
</evidence>
<evidence type="ECO:0000313" key="1">
    <source>
        <dbReference type="EMBL" id="UQZ87012.1"/>
    </source>
</evidence>
<dbReference type="SUPFAM" id="SSF53335">
    <property type="entry name" value="S-adenosyl-L-methionine-dependent methyltransferases"/>
    <property type="match status" value="1"/>
</dbReference>
<keyword evidence="1" id="KW-0489">Methyltransferase</keyword>
<sequence>MLKLSKRLEWIAEQVPAGSRLADIGSDHALLPAYLAQQGRIVKGIAGEVNRGPFQAASKQIREAGLERTVDVRLGDGLAVIAPGEADVITIAGMGGALISAILEAGQAKLAGVKLLVLQPNVGEENVRSWLLAHEWTLLKELILEEDGKIYEILVAASAQPAEASNDRLYAPRLLNGPNGGLEIGRELLLKMGPYLLQAQDEVWFRKWELEIAKLEMIERQLALSSQPEARLKERELELEKKRIKEVLTCLQKDKTSSN</sequence>
<protein>
    <submittedName>
        <fullName evidence="1">tRNA (Adenine(22)-N(1))-methyltransferase</fullName>
        <ecNumber evidence="1">2.1.1.217</ecNumber>
    </submittedName>
</protein>
<name>A0ABY4RXI5_9BACL</name>
<dbReference type="InterPro" id="IPR006901">
    <property type="entry name" value="TrmK"/>
</dbReference>
<dbReference type="PANTHER" id="PTHR38451">
    <property type="entry name" value="TRNA (ADENINE(22)-N(1))-METHYLTRANSFERASE"/>
    <property type="match status" value="1"/>
</dbReference>
<dbReference type="RefSeq" id="WP_249862506.1">
    <property type="nucleotide sequence ID" value="NZ_CP027059.1"/>
</dbReference>
<reference evidence="1" key="1">
    <citation type="submission" date="2018-02" db="EMBL/GenBank/DDBJ databases">
        <authorList>
            <person name="Kim S.-K."/>
            <person name="Jung H.-I."/>
            <person name="Lee S.-W."/>
        </authorList>
    </citation>
    <scope>NUCLEOTIDE SEQUENCE</scope>
    <source>
        <strain evidence="1">SK3146</strain>
    </source>
</reference>
<reference evidence="1" key="2">
    <citation type="journal article" date="2021" name="J Anim Sci Technol">
        <title>Complete genome sequence of Paenibacillus konkukensis sp. nov. SK3146 as a potential probiotic strain.</title>
        <authorList>
            <person name="Jung H.I."/>
            <person name="Park S."/>
            <person name="Niu K.M."/>
            <person name="Lee S.W."/>
            <person name="Kothari D."/>
            <person name="Yi K.J."/>
            <person name="Kim S.K."/>
        </authorList>
    </citation>
    <scope>NUCLEOTIDE SEQUENCE</scope>
    <source>
        <strain evidence="1">SK3146</strain>
    </source>
</reference>
<dbReference type="InterPro" id="IPR029063">
    <property type="entry name" value="SAM-dependent_MTases_sf"/>
</dbReference>
<proteinExistence type="predicted"/>
<keyword evidence="1" id="KW-0808">Transferase</keyword>
<keyword evidence="2" id="KW-1185">Reference proteome</keyword>
<dbReference type="Gene3D" id="3.40.50.150">
    <property type="entry name" value="Vaccinia Virus protein VP39"/>
    <property type="match status" value="1"/>
</dbReference>
<dbReference type="Gene3D" id="1.10.287.1890">
    <property type="match status" value="1"/>
</dbReference>
<dbReference type="GO" id="GO:0160105">
    <property type="term" value="F:tRNA (adenine(22)-N1)-methyltransferase activity"/>
    <property type="evidence" value="ECO:0007669"/>
    <property type="project" value="UniProtKB-EC"/>
</dbReference>
<dbReference type="Proteomes" id="UP001057134">
    <property type="component" value="Chromosome"/>
</dbReference>